<proteinExistence type="predicted"/>
<gene>
    <name evidence="2" type="ORF">ACFO6Q_04400</name>
</gene>
<protein>
    <recommendedName>
        <fullName evidence="4">Aspartyl protease</fullName>
    </recommendedName>
</protein>
<evidence type="ECO:0008006" key="4">
    <source>
        <dbReference type="Google" id="ProtNLM"/>
    </source>
</evidence>
<feature type="chain" id="PRO_5045141861" description="Aspartyl protease" evidence="1">
    <location>
        <begin position="18"/>
        <end position="337"/>
    </location>
</feature>
<feature type="signal peptide" evidence="1">
    <location>
        <begin position="1"/>
        <end position="17"/>
    </location>
</feature>
<evidence type="ECO:0000256" key="1">
    <source>
        <dbReference type="SAM" id="SignalP"/>
    </source>
</evidence>
<comment type="caution">
    <text evidence="2">The sequence shown here is derived from an EMBL/GenBank/DDBJ whole genome shotgun (WGS) entry which is preliminary data.</text>
</comment>
<dbReference type="RefSeq" id="WP_380019330.1">
    <property type="nucleotide sequence ID" value="NZ_JBHSHD010000004.1"/>
</dbReference>
<reference evidence="3" key="1">
    <citation type="journal article" date="2019" name="Int. J. Syst. Evol. Microbiol.">
        <title>The Global Catalogue of Microorganisms (GCM) 10K type strain sequencing project: providing services to taxonomists for standard genome sequencing and annotation.</title>
        <authorList>
            <consortium name="The Broad Institute Genomics Platform"/>
            <consortium name="The Broad Institute Genome Sequencing Center for Infectious Disease"/>
            <person name="Wu L."/>
            <person name="Ma J."/>
        </authorList>
    </citation>
    <scope>NUCLEOTIDE SEQUENCE [LARGE SCALE GENOMIC DNA]</scope>
    <source>
        <strain evidence="3">CCUG 30340</strain>
    </source>
</reference>
<name>A0ABV9QQG0_9GAMM</name>
<organism evidence="2 3">
    <name type="scientific">Dokdonella ginsengisoli</name>
    <dbReference type="NCBI Taxonomy" id="363846"/>
    <lineage>
        <taxon>Bacteria</taxon>
        <taxon>Pseudomonadati</taxon>
        <taxon>Pseudomonadota</taxon>
        <taxon>Gammaproteobacteria</taxon>
        <taxon>Lysobacterales</taxon>
        <taxon>Rhodanobacteraceae</taxon>
        <taxon>Dokdonella</taxon>
    </lineage>
</organism>
<evidence type="ECO:0000313" key="2">
    <source>
        <dbReference type="EMBL" id="MFC4819550.1"/>
    </source>
</evidence>
<sequence>MRPLALLLTLPLASTHAATIPTRFEADRVFATPTTANGESLRLYTDTGGGGNLLCRQAALRLRLELEPLPPDEELEAELGRNLSRAKLPPFKPGAGVPANADGDGSMLVHECKDRNGASAASLGDGLLSQHWFAGRVWTWDYAARRLTLEDAGWKAPSAAHRAEIGFKPATAGSATFHMPRLTVRVDGRNLDLLLDTGATGYPTRVALAAQPAPAPVKGARATSFVTTSTLEAWRAAHPDWTVVGNADDLLAPRFRARAIRVPEVEIAGWTVGPVWFTERPDDAFRKMMSSMTDRPVEGALGGNALAPLRMTIDYPGAAAYFTCSRGCKPVTPPPAP</sequence>
<keyword evidence="3" id="KW-1185">Reference proteome</keyword>
<dbReference type="Proteomes" id="UP001595886">
    <property type="component" value="Unassembled WGS sequence"/>
</dbReference>
<dbReference type="EMBL" id="JBHSHD010000004">
    <property type="protein sequence ID" value="MFC4819550.1"/>
    <property type="molecule type" value="Genomic_DNA"/>
</dbReference>
<evidence type="ECO:0000313" key="3">
    <source>
        <dbReference type="Proteomes" id="UP001595886"/>
    </source>
</evidence>
<keyword evidence="1" id="KW-0732">Signal</keyword>
<accession>A0ABV9QQG0</accession>